<evidence type="ECO:0000313" key="11">
    <source>
        <dbReference type="Proteomes" id="UP001596191"/>
    </source>
</evidence>
<comment type="caution">
    <text evidence="10">The sequence shown here is derived from an EMBL/GenBank/DDBJ whole genome shotgun (WGS) entry which is preliminary data.</text>
</comment>
<feature type="transmembrane region" description="Helical" evidence="8">
    <location>
        <begin position="301"/>
        <end position="320"/>
    </location>
</feature>
<evidence type="ECO:0000313" key="10">
    <source>
        <dbReference type="EMBL" id="MFC6274017.1"/>
    </source>
</evidence>
<reference evidence="11" key="1">
    <citation type="journal article" date="2019" name="Int. J. Syst. Evol. Microbiol.">
        <title>The Global Catalogue of Microorganisms (GCM) 10K type strain sequencing project: providing services to taxonomists for standard genome sequencing and annotation.</title>
        <authorList>
            <consortium name="The Broad Institute Genomics Platform"/>
            <consortium name="The Broad Institute Genome Sequencing Center for Infectious Disease"/>
            <person name="Wu L."/>
            <person name="Ma J."/>
        </authorList>
    </citation>
    <scope>NUCLEOTIDE SEQUENCE [LARGE SCALE GENOMIC DNA]</scope>
    <source>
        <strain evidence="11">CCM 8907</strain>
    </source>
</reference>
<gene>
    <name evidence="10" type="ORF">ACFQET_00625</name>
</gene>
<dbReference type="NCBIfam" id="TIGR00710">
    <property type="entry name" value="efflux_Bcr_CflA"/>
    <property type="match status" value="1"/>
</dbReference>
<keyword evidence="6 8" id="KW-1133">Transmembrane helix</keyword>
<feature type="transmembrane region" description="Helical" evidence="8">
    <location>
        <begin position="371"/>
        <end position="388"/>
    </location>
</feature>
<dbReference type="PROSITE" id="PS50850">
    <property type="entry name" value="MFS"/>
    <property type="match status" value="1"/>
</dbReference>
<feature type="transmembrane region" description="Helical" evidence="8">
    <location>
        <begin position="341"/>
        <end position="359"/>
    </location>
</feature>
<dbReference type="InterPro" id="IPR020846">
    <property type="entry name" value="MFS_dom"/>
</dbReference>
<evidence type="ECO:0000256" key="3">
    <source>
        <dbReference type="ARBA" id="ARBA00022448"/>
    </source>
</evidence>
<feature type="transmembrane region" description="Helical" evidence="8">
    <location>
        <begin position="250"/>
        <end position="270"/>
    </location>
</feature>
<sequence length="398" mass="43304">MKNVHRSAPSLGLIITLVGFPQISESIFTPVLPQLQKALQVSASRVQLTMSWYFIAFAIGVLIWGQLADRFGRRPTMLAGIAIYLIGNLGLSWSPTFDWLLLSRLVQAFGASAGSVITQTMMRESFSGIIGAKIFAKTSAAMALAPALGPLIGGCLQLYWGVHSVFTALVTLAVAVGGYAWARLPETQPVNATPVRPRHLQLCLRLLRDPVAWTYGLLIGGINGILFSYYAEAPFIFMTHFGFSSVQYGWLGLVLAAASLLGAVLVNRLLTWWAPEQLAWSGLTLSVVGCGSWLLAAKWQLVTPMLLAIFITFLGLNITLPNALNRALVGYEAVMGSASGWFSLAYYLLVSAITWGMSGLHNGQILTLPEYILALCTGMLLIFSRLRLAQRRPINLKE</sequence>
<keyword evidence="4 8" id="KW-1003">Cell membrane</keyword>
<name>A0ABW1TKM9_9LACO</name>
<comment type="caution">
    <text evidence="8">Lacks conserved residue(s) required for the propagation of feature annotation.</text>
</comment>
<evidence type="ECO:0000256" key="8">
    <source>
        <dbReference type="RuleBase" id="RU365088"/>
    </source>
</evidence>
<dbReference type="RefSeq" id="WP_125638443.1">
    <property type="nucleotide sequence ID" value="NZ_JBHSSJ010000001.1"/>
</dbReference>
<accession>A0ABW1TKM9</accession>
<dbReference type="PANTHER" id="PTHR43124:SF3">
    <property type="entry name" value="CHLORAMPHENICOL EFFLUX PUMP RV0191"/>
    <property type="match status" value="1"/>
</dbReference>
<keyword evidence="11" id="KW-1185">Reference proteome</keyword>
<comment type="similarity">
    <text evidence="2 8">Belongs to the major facilitator superfamily. Bcr/CmlA family.</text>
</comment>
<evidence type="ECO:0000256" key="4">
    <source>
        <dbReference type="ARBA" id="ARBA00022475"/>
    </source>
</evidence>
<feature type="transmembrane region" description="Helical" evidence="8">
    <location>
        <begin position="75"/>
        <end position="93"/>
    </location>
</feature>
<evidence type="ECO:0000256" key="5">
    <source>
        <dbReference type="ARBA" id="ARBA00022692"/>
    </source>
</evidence>
<keyword evidence="5 8" id="KW-0812">Transmembrane</keyword>
<evidence type="ECO:0000256" key="7">
    <source>
        <dbReference type="ARBA" id="ARBA00023136"/>
    </source>
</evidence>
<proteinExistence type="inferred from homology"/>
<dbReference type="Pfam" id="PF07690">
    <property type="entry name" value="MFS_1"/>
    <property type="match status" value="1"/>
</dbReference>
<evidence type="ECO:0000256" key="1">
    <source>
        <dbReference type="ARBA" id="ARBA00004651"/>
    </source>
</evidence>
<feature type="transmembrane region" description="Helical" evidence="8">
    <location>
        <begin position="50"/>
        <end position="68"/>
    </location>
</feature>
<dbReference type="InterPro" id="IPR011701">
    <property type="entry name" value="MFS"/>
</dbReference>
<dbReference type="InterPro" id="IPR036259">
    <property type="entry name" value="MFS_trans_sf"/>
</dbReference>
<evidence type="ECO:0000256" key="6">
    <source>
        <dbReference type="ARBA" id="ARBA00022989"/>
    </source>
</evidence>
<comment type="subcellular location">
    <subcellularLocation>
        <location evidence="1 8">Cell membrane</location>
        <topology evidence="1 8">Multi-pass membrane protein</topology>
    </subcellularLocation>
</comment>
<dbReference type="PANTHER" id="PTHR43124">
    <property type="entry name" value="PURINE EFFLUX PUMP PBUE"/>
    <property type="match status" value="1"/>
</dbReference>
<dbReference type="EMBL" id="JBHSSJ010000001">
    <property type="protein sequence ID" value="MFC6274017.1"/>
    <property type="molecule type" value="Genomic_DNA"/>
</dbReference>
<feature type="transmembrane region" description="Helical" evidence="8">
    <location>
        <begin position="277"/>
        <end position="295"/>
    </location>
</feature>
<feature type="transmembrane region" description="Helical" evidence="8">
    <location>
        <begin position="158"/>
        <end position="182"/>
    </location>
</feature>
<dbReference type="Proteomes" id="UP001596191">
    <property type="component" value="Unassembled WGS sequence"/>
</dbReference>
<dbReference type="InterPro" id="IPR004812">
    <property type="entry name" value="Efflux_drug-R_Bcr/CmlA"/>
</dbReference>
<dbReference type="SUPFAM" id="SSF103473">
    <property type="entry name" value="MFS general substrate transporter"/>
    <property type="match status" value="1"/>
</dbReference>
<keyword evidence="3 8" id="KW-0813">Transport</keyword>
<evidence type="ECO:0000256" key="2">
    <source>
        <dbReference type="ARBA" id="ARBA00006236"/>
    </source>
</evidence>
<keyword evidence="7 8" id="KW-0472">Membrane</keyword>
<dbReference type="InterPro" id="IPR050189">
    <property type="entry name" value="MFS_Efflux_Transporters"/>
</dbReference>
<organism evidence="10 11">
    <name type="scientific">Levilactobacillus tangyuanensis</name>
    <dbReference type="NCBI Taxonomy" id="2486021"/>
    <lineage>
        <taxon>Bacteria</taxon>
        <taxon>Bacillati</taxon>
        <taxon>Bacillota</taxon>
        <taxon>Bacilli</taxon>
        <taxon>Lactobacillales</taxon>
        <taxon>Lactobacillaceae</taxon>
        <taxon>Levilactobacillus</taxon>
    </lineage>
</organism>
<feature type="transmembrane region" description="Helical" evidence="8">
    <location>
        <begin position="211"/>
        <end position="230"/>
    </location>
</feature>
<protein>
    <recommendedName>
        <fullName evidence="8">Bcr/CflA family efflux transporter</fullName>
    </recommendedName>
</protein>
<dbReference type="Gene3D" id="1.20.1720.10">
    <property type="entry name" value="Multidrug resistance protein D"/>
    <property type="match status" value="1"/>
</dbReference>
<dbReference type="CDD" id="cd17320">
    <property type="entry name" value="MFS_MdfA_MDR_like"/>
    <property type="match status" value="1"/>
</dbReference>
<feature type="domain" description="Major facilitator superfamily (MFS) profile" evidence="9">
    <location>
        <begin position="1"/>
        <end position="392"/>
    </location>
</feature>
<evidence type="ECO:0000259" key="9">
    <source>
        <dbReference type="PROSITE" id="PS50850"/>
    </source>
</evidence>